<dbReference type="NCBIfam" id="TIGR01552">
    <property type="entry name" value="phd_fam"/>
    <property type="match status" value="1"/>
</dbReference>
<sequence>MKTMSAREAKNGFGLMIDTARAEPVLIEKHGRGVVVVISVEEFGRLSAQPSRAAKVEIGIKAPSKGG</sequence>
<dbReference type="EMBL" id="JACHEU010000001">
    <property type="protein sequence ID" value="MBB6011318.1"/>
    <property type="molecule type" value="Genomic_DNA"/>
</dbReference>
<dbReference type="Pfam" id="PF02604">
    <property type="entry name" value="PhdYeFM_antitox"/>
    <property type="match status" value="1"/>
</dbReference>
<evidence type="ECO:0000313" key="3">
    <source>
        <dbReference type="EMBL" id="MBB6011318.1"/>
    </source>
</evidence>
<dbReference type="Gene3D" id="3.40.1620.10">
    <property type="entry name" value="YefM-like domain"/>
    <property type="match status" value="1"/>
</dbReference>
<comment type="caution">
    <text evidence="3">The sequence shown here is derived from an EMBL/GenBank/DDBJ whole genome shotgun (WGS) entry which is preliminary data.</text>
</comment>
<keyword evidence="4" id="KW-1185">Reference proteome</keyword>
<dbReference type="InterPro" id="IPR006442">
    <property type="entry name" value="Antitoxin_Phd/YefM"/>
</dbReference>
<gene>
    <name evidence="3" type="ORF">HNR59_000663</name>
</gene>
<dbReference type="SUPFAM" id="SSF143120">
    <property type="entry name" value="YefM-like"/>
    <property type="match status" value="1"/>
</dbReference>
<comment type="similarity">
    <text evidence="1 2">Belongs to the phD/YefM antitoxin family.</text>
</comment>
<comment type="function">
    <text evidence="2">Antitoxin component of a type II toxin-antitoxin (TA) system.</text>
</comment>
<organism evidence="3 4">
    <name type="scientific">Aquamicrobium lusatiense</name>
    <dbReference type="NCBI Taxonomy" id="89772"/>
    <lineage>
        <taxon>Bacteria</taxon>
        <taxon>Pseudomonadati</taxon>
        <taxon>Pseudomonadota</taxon>
        <taxon>Alphaproteobacteria</taxon>
        <taxon>Hyphomicrobiales</taxon>
        <taxon>Phyllobacteriaceae</taxon>
        <taxon>Aquamicrobium</taxon>
    </lineage>
</organism>
<proteinExistence type="inferred from homology"/>
<protein>
    <recommendedName>
        <fullName evidence="2">Antitoxin</fullName>
    </recommendedName>
</protein>
<evidence type="ECO:0000256" key="1">
    <source>
        <dbReference type="ARBA" id="ARBA00009981"/>
    </source>
</evidence>
<dbReference type="AlphaFoldDB" id="A0A7W9S1M7"/>
<evidence type="ECO:0000313" key="4">
    <source>
        <dbReference type="Proteomes" id="UP000533306"/>
    </source>
</evidence>
<evidence type="ECO:0000256" key="2">
    <source>
        <dbReference type="RuleBase" id="RU362080"/>
    </source>
</evidence>
<name>A0A7W9S1M7_9HYPH</name>
<reference evidence="3 4" key="1">
    <citation type="submission" date="2020-08" db="EMBL/GenBank/DDBJ databases">
        <title>Genomic Encyclopedia of Type Strains, Phase IV (KMG-IV): sequencing the most valuable type-strain genomes for metagenomic binning, comparative biology and taxonomic classification.</title>
        <authorList>
            <person name="Goeker M."/>
        </authorList>
    </citation>
    <scope>NUCLEOTIDE SEQUENCE [LARGE SCALE GENOMIC DNA]</scope>
    <source>
        <strain evidence="3 4">DSM 11099</strain>
    </source>
</reference>
<dbReference type="RefSeq" id="WP_183825939.1">
    <property type="nucleotide sequence ID" value="NZ_JACHEU010000001.1"/>
</dbReference>
<dbReference type="InterPro" id="IPR036165">
    <property type="entry name" value="YefM-like_sf"/>
</dbReference>
<accession>A0A7W9S1M7</accession>
<dbReference type="Proteomes" id="UP000533306">
    <property type="component" value="Unassembled WGS sequence"/>
</dbReference>